<dbReference type="Proteomes" id="UP000290378">
    <property type="component" value="Unassembled WGS sequence"/>
</dbReference>
<keyword evidence="2" id="KW-1185">Reference proteome</keyword>
<protein>
    <submittedName>
        <fullName evidence="1">Uncharacterized protein</fullName>
    </submittedName>
</protein>
<dbReference type="AlphaFoldDB" id="A0A6M8NMF7"/>
<dbReference type="RefSeq" id="WP_129013759.1">
    <property type="nucleotide sequence ID" value="NZ_CBCSEI010000010.1"/>
</dbReference>
<organism evidence="1 2">
    <name type="scientific">Arcobacter cloacae</name>
    <dbReference type="NCBI Taxonomy" id="1054034"/>
    <lineage>
        <taxon>Bacteria</taxon>
        <taxon>Pseudomonadati</taxon>
        <taxon>Campylobacterota</taxon>
        <taxon>Epsilonproteobacteria</taxon>
        <taxon>Campylobacterales</taxon>
        <taxon>Arcobacteraceae</taxon>
        <taxon>Arcobacter</taxon>
    </lineage>
</organism>
<evidence type="ECO:0000313" key="1">
    <source>
        <dbReference type="EMBL" id="RXI40434.1"/>
    </source>
</evidence>
<proteinExistence type="predicted"/>
<accession>A0A6M8NMF7</accession>
<name>A0A6M8NMF7_9BACT</name>
<evidence type="ECO:0000313" key="2">
    <source>
        <dbReference type="Proteomes" id="UP000290378"/>
    </source>
</evidence>
<gene>
    <name evidence="1" type="ORF">CP963_08570</name>
</gene>
<dbReference type="EMBL" id="NXII01000010">
    <property type="protein sequence ID" value="RXI40434.1"/>
    <property type="molecule type" value="Genomic_DNA"/>
</dbReference>
<comment type="caution">
    <text evidence="1">The sequence shown here is derived from an EMBL/GenBank/DDBJ whole genome shotgun (WGS) entry which is preliminary data.</text>
</comment>
<reference evidence="1 2" key="1">
    <citation type="submission" date="2017-09" db="EMBL/GenBank/DDBJ databases">
        <title>Genomics of the genus Arcobacter.</title>
        <authorList>
            <person name="Perez-Cataluna A."/>
            <person name="Figueras M.J."/>
            <person name="Salas-Masso N."/>
        </authorList>
    </citation>
    <scope>NUCLEOTIDE SEQUENCE [LARGE SCALE GENOMIC DNA]</scope>
    <source>
        <strain evidence="1 2">CECT 7834</strain>
    </source>
</reference>
<sequence>MNILVSRPKKFIDKTRTYKLYVDDVFIMDIRDSEELNIVLPLNSKKICAKIDWCSSNELDLSELKNNDKLKIHNTHSKNILIPFYILFIIFFRKSNYLKIEKI</sequence>